<sequence length="459" mass="52471">MDEKNTDCRMDLKLSSDNAKTLNTEMQWLSHVIDTRFKLYWGQDCEYTDIYDIPPPDLTNDSSVYGQIVRHYKMNISERLVLLLSLAPHIQPHVLDVFYVKNANYDRGFTEFGGVKGQNHSGFIPTGETVAFVLAANDLDKRFLLFDIFSEDHYFGKFRILKLTTGHADEPFLSGMLTISAEYLNYFIKGTSQKPDYNVNFPAKRLETKLDWEDLVLDDAVLDEVMEIRDWIEHGDTLLNDWGLNKKIKPGYRSLFYGPPGTGKTLTASLLGKSTGLDVYRIDLSMVVSKYIGETEKNLAGIFDQAQNKNWILFFDEADALFGKRTQTSSSNDRHANQEVSYLLQRVEDFPGVVILATNLKANLDDAFTRRFQSMIYFSMPSPVHRKKLWQQAFSDKTVMEDKVDLEEIAEKYELAGGAIINVVRYCTLMALKQNTNVIRNADILTGIRKEFGKEGKIV</sequence>
<dbReference type="SMART" id="SM00382">
    <property type="entry name" value="AAA"/>
    <property type="match status" value="1"/>
</dbReference>
<evidence type="ECO:0000256" key="1">
    <source>
        <dbReference type="ARBA" id="ARBA00006914"/>
    </source>
</evidence>
<protein>
    <submittedName>
        <fullName evidence="5">ATPase family associated with various cellular activities (AAA)</fullName>
    </submittedName>
</protein>
<evidence type="ECO:0000256" key="2">
    <source>
        <dbReference type="ARBA" id="ARBA00022741"/>
    </source>
</evidence>
<proteinExistence type="inferred from homology"/>
<dbReference type="AlphaFoldDB" id="A0A1T4PMG1"/>
<name>A0A1T4PMG1_9BACT</name>
<evidence type="ECO:0000256" key="3">
    <source>
        <dbReference type="ARBA" id="ARBA00022840"/>
    </source>
</evidence>
<comment type="similarity">
    <text evidence="1">Belongs to the AAA ATPase family.</text>
</comment>
<evidence type="ECO:0000313" key="6">
    <source>
        <dbReference type="Proteomes" id="UP000190888"/>
    </source>
</evidence>
<dbReference type="Gene3D" id="3.40.50.300">
    <property type="entry name" value="P-loop containing nucleotide triphosphate hydrolases"/>
    <property type="match status" value="1"/>
</dbReference>
<dbReference type="InterPro" id="IPR003593">
    <property type="entry name" value="AAA+_ATPase"/>
</dbReference>
<dbReference type="Pfam" id="PF00004">
    <property type="entry name" value="AAA"/>
    <property type="match status" value="1"/>
</dbReference>
<keyword evidence="2" id="KW-0547">Nucleotide-binding</keyword>
<dbReference type="CDD" id="cd19481">
    <property type="entry name" value="RecA-like_protease"/>
    <property type="match status" value="1"/>
</dbReference>
<dbReference type="EMBL" id="FUWH01000006">
    <property type="protein sequence ID" value="SJZ92682.1"/>
    <property type="molecule type" value="Genomic_DNA"/>
</dbReference>
<accession>A0A1T4PMG1</accession>
<feature type="domain" description="AAA+ ATPase" evidence="4">
    <location>
        <begin position="250"/>
        <end position="382"/>
    </location>
</feature>
<evidence type="ECO:0000313" key="5">
    <source>
        <dbReference type="EMBL" id="SJZ92682.1"/>
    </source>
</evidence>
<gene>
    <name evidence="5" type="ORF">SAMN04488132_10698</name>
</gene>
<reference evidence="5 6" key="1">
    <citation type="submission" date="2017-02" db="EMBL/GenBank/DDBJ databases">
        <authorList>
            <person name="Peterson S.W."/>
        </authorList>
    </citation>
    <scope>NUCLEOTIDE SEQUENCE [LARGE SCALE GENOMIC DNA]</scope>
    <source>
        <strain evidence="5 6">DSM 22335</strain>
    </source>
</reference>
<dbReference type="InterPro" id="IPR050221">
    <property type="entry name" value="26S_Proteasome_ATPase"/>
</dbReference>
<dbReference type="InterPro" id="IPR027417">
    <property type="entry name" value="P-loop_NTPase"/>
</dbReference>
<dbReference type="InterPro" id="IPR003959">
    <property type="entry name" value="ATPase_AAA_core"/>
</dbReference>
<keyword evidence="6" id="KW-1185">Reference proteome</keyword>
<keyword evidence="3" id="KW-0067">ATP-binding</keyword>
<dbReference type="GO" id="GO:0005524">
    <property type="term" value="F:ATP binding"/>
    <property type="evidence" value="ECO:0007669"/>
    <property type="project" value="UniProtKB-KW"/>
</dbReference>
<organism evidence="5 6">
    <name type="scientific">Sediminibacterium ginsengisoli</name>
    <dbReference type="NCBI Taxonomy" id="413434"/>
    <lineage>
        <taxon>Bacteria</taxon>
        <taxon>Pseudomonadati</taxon>
        <taxon>Bacteroidota</taxon>
        <taxon>Chitinophagia</taxon>
        <taxon>Chitinophagales</taxon>
        <taxon>Chitinophagaceae</taxon>
        <taxon>Sediminibacterium</taxon>
    </lineage>
</organism>
<evidence type="ECO:0000259" key="4">
    <source>
        <dbReference type="SMART" id="SM00382"/>
    </source>
</evidence>
<dbReference type="STRING" id="413434.SAMN04488132_10698"/>
<dbReference type="SUPFAM" id="SSF52540">
    <property type="entry name" value="P-loop containing nucleoside triphosphate hydrolases"/>
    <property type="match status" value="1"/>
</dbReference>
<dbReference type="PANTHER" id="PTHR23073">
    <property type="entry name" value="26S PROTEASOME REGULATORY SUBUNIT"/>
    <property type="match status" value="1"/>
</dbReference>
<dbReference type="Proteomes" id="UP000190888">
    <property type="component" value="Unassembled WGS sequence"/>
</dbReference>
<dbReference type="GO" id="GO:0016887">
    <property type="term" value="F:ATP hydrolysis activity"/>
    <property type="evidence" value="ECO:0007669"/>
    <property type="project" value="InterPro"/>
</dbReference>